<keyword evidence="3" id="KW-0049">Antioxidant</keyword>
<gene>
    <name evidence="7" type="ORF">SAMN02745975_01015</name>
</gene>
<dbReference type="EMBL" id="FQZV01000011">
    <property type="protein sequence ID" value="SHI97407.1"/>
    <property type="molecule type" value="Genomic_DNA"/>
</dbReference>
<name>A0A1M6FI91_9FIRM</name>
<organism evidence="7 8">
    <name type="scientific">Geosporobacter subterraneus DSM 17957</name>
    <dbReference type="NCBI Taxonomy" id="1121919"/>
    <lineage>
        <taxon>Bacteria</taxon>
        <taxon>Bacillati</taxon>
        <taxon>Bacillota</taxon>
        <taxon>Clostridia</taxon>
        <taxon>Peptostreptococcales</taxon>
        <taxon>Thermotaleaceae</taxon>
        <taxon>Geosporobacter</taxon>
    </lineage>
</organism>
<dbReference type="InterPro" id="IPR050217">
    <property type="entry name" value="Peroxiredoxin"/>
</dbReference>
<dbReference type="Proteomes" id="UP000184536">
    <property type="component" value="Unassembled WGS sequence"/>
</dbReference>
<dbReference type="PANTHER" id="PTHR10681">
    <property type="entry name" value="THIOREDOXIN PEROXIDASE"/>
    <property type="match status" value="1"/>
</dbReference>
<dbReference type="GO" id="GO:0005829">
    <property type="term" value="C:cytosol"/>
    <property type="evidence" value="ECO:0007669"/>
    <property type="project" value="TreeGrafter"/>
</dbReference>
<proteinExistence type="inferred from homology"/>
<reference evidence="8" key="1">
    <citation type="submission" date="2016-11" db="EMBL/GenBank/DDBJ databases">
        <authorList>
            <person name="Varghese N."/>
            <person name="Submissions S."/>
        </authorList>
    </citation>
    <scope>NUCLEOTIDE SEQUENCE [LARGE SCALE GENOMIC DNA]</scope>
    <source>
        <strain evidence="8">DSM 17957</strain>
    </source>
</reference>
<keyword evidence="2" id="KW-0575">Peroxidase</keyword>
<sequence>MGANTDSVPTHNAWAQHLGGIDFPLIADYDKNLSQTYEVLTEEAGGIALRGVFLIDPDGFLQYQLVQNLSVGRNVKEVLRVLKALQTGKACPANWEEGMATLS</sequence>
<evidence type="ECO:0000256" key="3">
    <source>
        <dbReference type="ARBA" id="ARBA00022862"/>
    </source>
</evidence>
<keyword evidence="4" id="KW-0560">Oxidoreductase</keyword>
<accession>A0A1M6FI91</accession>
<dbReference type="AlphaFoldDB" id="A0A1M6FI91"/>
<dbReference type="PANTHER" id="PTHR10681:SF121">
    <property type="entry name" value="ALKYL HYDROPEROXIDE REDUCTASE C"/>
    <property type="match status" value="1"/>
</dbReference>
<evidence type="ECO:0000313" key="8">
    <source>
        <dbReference type="Proteomes" id="UP000184536"/>
    </source>
</evidence>
<dbReference type="Pfam" id="PF00578">
    <property type="entry name" value="AhpC-TSA"/>
    <property type="match status" value="1"/>
</dbReference>
<dbReference type="Gene3D" id="3.40.30.10">
    <property type="entry name" value="Glutaredoxin"/>
    <property type="match status" value="1"/>
</dbReference>
<dbReference type="InterPro" id="IPR036249">
    <property type="entry name" value="Thioredoxin-like_sf"/>
</dbReference>
<evidence type="ECO:0000259" key="6">
    <source>
        <dbReference type="Pfam" id="PF00578"/>
    </source>
</evidence>
<dbReference type="GO" id="GO:0006979">
    <property type="term" value="P:response to oxidative stress"/>
    <property type="evidence" value="ECO:0007669"/>
    <property type="project" value="TreeGrafter"/>
</dbReference>
<comment type="similarity">
    <text evidence="1">Belongs to the peroxiredoxin family. AhpC/Prx1 subfamily.</text>
</comment>
<dbReference type="SUPFAM" id="SSF52833">
    <property type="entry name" value="Thioredoxin-like"/>
    <property type="match status" value="1"/>
</dbReference>
<evidence type="ECO:0000256" key="2">
    <source>
        <dbReference type="ARBA" id="ARBA00022559"/>
    </source>
</evidence>
<dbReference type="GO" id="GO:0042744">
    <property type="term" value="P:hydrogen peroxide catabolic process"/>
    <property type="evidence" value="ECO:0007669"/>
    <property type="project" value="TreeGrafter"/>
</dbReference>
<keyword evidence="8" id="KW-1185">Reference proteome</keyword>
<protein>
    <submittedName>
        <fullName evidence="7">AhpC/TSA family protein</fullName>
    </submittedName>
</protein>
<dbReference type="GO" id="GO:0033554">
    <property type="term" value="P:cellular response to stress"/>
    <property type="evidence" value="ECO:0007669"/>
    <property type="project" value="TreeGrafter"/>
</dbReference>
<evidence type="ECO:0000313" key="7">
    <source>
        <dbReference type="EMBL" id="SHI97407.1"/>
    </source>
</evidence>
<keyword evidence="5" id="KW-0676">Redox-active center</keyword>
<dbReference type="STRING" id="1121919.SAMN02745975_01015"/>
<dbReference type="InterPro" id="IPR000866">
    <property type="entry name" value="AhpC/TSA"/>
</dbReference>
<feature type="domain" description="Alkyl hydroperoxide reductase subunit C/ Thiol specific antioxidant" evidence="6">
    <location>
        <begin position="2"/>
        <end position="63"/>
    </location>
</feature>
<evidence type="ECO:0000256" key="5">
    <source>
        <dbReference type="ARBA" id="ARBA00023284"/>
    </source>
</evidence>
<dbReference type="GO" id="GO:0008379">
    <property type="term" value="F:thioredoxin peroxidase activity"/>
    <property type="evidence" value="ECO:0007669"/>
    <property type="project" value="TreeGrafter"/>
</dbReference>
<evidence type="ECO:0000256" key="4">
    <source>
        <dbReference type="ARBA" id="ARBA00023002"/>
    </source>
</evidence>
<evidence type="ECO:0000256" key="1">
    <source>
        <dbReference type="ARBA" id="ARBA00009796"/>
    </source>
</evidence>
<dbReference type="GO" id="GO:0045454">
    <property type="term" value="P:cell redox homeostasis"/>
    <property type="evidence" value="ECO:0007669"/>
    <property type="project" value="TreeGrafter"/>
</dbReference>